<dbReference type="PANTHER" id="PTHR30097">
    <property type="entry name" value="CATION EFFLUX SYSTEM PROTEIN CUSB"/>
    <property type="match status" value="1"/>
</dbReference>
<dbReference type="GO" id="GO:0046914">
    <property type="term" value="F:transition metal ion binding"/>
    <property type="evidence" value="ECO:0007669"/>
    <property type="project" value="TreeGrafter"/>
</dbReference>
<dbReference type="OrthoDB" id="9809068at2"/>
<evidence type="ECO:0000259" key="5">
    <source>
        <dbReference type="Pfam" id="PF25975"/>
    </source>
</evidence>
<dbReference type="SUPFAM" id="SSF111369">
    <property type="entry name" value="HlyD-like secretion proteins"/>
    <property type="match status" value="1"/>
</dbReference>
<dbReference type="PANTHER" id="PTHR30097:SF15">
    <property type="entry name" value="CATION EFFLUX SYSTEM PROTEIN CUSB"/>
    <property type="match status" value="1"/>
</dbReference>
<dbReference type="Pfam" id="PF25973">
    <property type="entry name" value="BSH_CzcB"/>
    <property type="match status" value="1"/>
</dbReference>
<proteinExistence type="inferred from homology"/>
<dbReference type="Gene3D" id="1.10.287.470">
    <property type="entry name" value="Helix hairpin bin"/>
    <property type="match status" value="1"/>
</dbReference>
<dbReference type="InterPro" id="IPR006143">
    <property type="entry name" value="RND_pump_MFP"/>
</dbReference>
<evidence type="ECO:0000259" key="4">
    <source>
        <dbReference type="Pfam" id="PF25973"/>
    </source>
</evidence>
<reference evidence="6 7" key="1">
    <citation type="journal article" date="2014" name="Proc. Natl. Acad. Sci. U.S.A.">
        <title>Functional type 2 photosynthetic reaction centers found in the rare bacterial phylum Gemmatimonadetes.</title>
        <authorList>
            <person name="Zeng Y."/>
            <person name="Feng F."/>
            <person name="Medova H."/>
            <person name="Dean J."/>
            <person name="Koblizek M."/>
        </authorList>
    </citation>
    <scope>NUCLEOTIDE SEQUENCE [LARGE SCALE GENOMIC DNA]</scope>
    <source>
        <strain evidence="6 7">AP64</strain>
    </source>
</reference>
<evidence type="ECO:0000313" key="6">
    <source>
        <dbReference type="EMBL" id="AMW05595.1"/>
    </source>
</evidence>
<dbReference type="InterPro" id="IPR058647">
    <property type="entry name" value="BSH_CzcB-like"/>
</dbReference>
<dbReference type="Pfam" id="PF25975">
    <property type="entry name" value="CzcB_C"/>
    <property type="match status" value="1"/>
</dbReference>
<dbReference type="GO" id="GO:0022857">
    <property type="term" value="F:transmembrane transporter activity"/>
    <property type="evidence" value="ECO:0007669"/>
    <property type="project" value="InterPro"/>
</dbReference>
<comment type="similarity">
    <text evidence="1">Belongs to the membrane fusion protein (MFP) (TC 8.A.1) family.</text>
</comment>
<evidence type="ECO:0000259" key="3">
    <source>
        <dbReference type="Pfam" id="PF25954"/>
    </source>
</evidence>
<feature type="domain" description="CzcB-like C-terminal circularly permuted SH3-like" evidence="5">
    <location>
        <begin position="422"/>
        <end position="481"/>
    </location>
</feature>
<keyword evidence="2" id="KW-0813">Transport</keyword>
<dbReference type="STRING" id="1379270.GEMMAAP_13825"/>
<dbReference type="InterPro" id="IPR058649">
    <property type="entry name" value="CzcB_C"/>
</dbReference>
<dbReference type="InterPro" id="IPR051909">
    <property type="entry name" value="MFP_Cation_Efflux"/>
</dbReference>
<feature type="domain" description="CzcB-like barrel-sandwich hybrid" evidence="4">
    <location>
        <begin position="198"/>
        <end position="336"/>
    </location>
</feature>
<dbReference type="PROSITE" id="PS51257">
    <property type="entry name" value="PROKAR_LIPOPROTEIN"/>
    <property type="match status" value="1"/>
</dbReference>
<keyword evidence="7" id="KW-1185">Reference proteome</keyword>
<dbReference type="Proteomes" id="UP000076404">
    <property type="component" value="Chromosome"/>
</dbReference>
<dbReference type="GO" id="GO:0060003">
    <property type="term" value="P:copper ion export"/>
    <property type="evidence" value="ECO:0007669"/>
    <property type="project" value="TreeGrafter"/>
</dbReference>
<gene>
    <name evidence="6" type="ORF">GEMMAAP_13825</name>
</gene>
<dbReference type="Gene3D" id="2.40.420.20">
    <property type="match status" value="1"/>
</dbReference>
<dbReference type="Gene3D" id="2.40.30.170">
    <property type="match status" value="1"/>
</dbReference>
<dbReference type="GO" id="GO:0030288">
    <property type="term" value="C:outer membrane-bounded periplasmic space"/>
    <property type="evidence" value="ECO:0007669"/>
    <property type="project" value="TreeGrafter"/>
</dbReference>
<dbReference type="GO" id="GO:0015679">
    <property type="term" value="P:plasma membrane copper ion transport"/>
    <property type="evidence" value="ECO:0007669"/>
    <property type="project" value="TreeGrafter"/>
</dbReference>
<sequence length="498" mass="51859">MTGRSFLYFLALFGTTACGTSTPEATEGAADEPAGGAITQWTDSTELFMEHPALIVGAPDKFAVHLTDLTDFTPLRSGRITLTFTPRGGGAPLVVVQEAPRAPGIYGPSPTFTQAGVYDLVIRVESPQARDSLFVPGLTVYANAAAAPRDSGGAESGIAFLKEQAWKTPGFRSAFATAGELAGSFEAPGMIEAAAGRFAQVSAPIAGLIDAAGVVNAPAPGSRVSRGQTLALLSPSIGDAGSAAYAEARARLREAEDEYARATRLLAVEAVPQRRVHEAEIRLAAAREALAGYSGGALTEGGRVAVRSPLTGVIADRRIMPGSRVDAGALLFTVIDPSVVWLRVNVPAAQAANVSRTSGMEFRVEGSDRIYQARRMVSLGSVIDSVSRSVPLLLEVANADASLKIGAAARVFVQTGQREAGVVIPASAVLDEDGRSIAYVQTEGESFERRVLDLGARQGERVSVRSGILAGERVVTGAAYQVRLASLSTAVPAHGHEH</sequence>
<dbReference type="AlphaFoldDB" id="A0A143BLY8"/>
<dbReference type="RefSeq" id="WP_026848703.1">
    <property type="nucleotide sequence ID" value="NZ_CP011454.1"/>
</dbReference>
<accession>A0A143BLY8</accession>
<evidence type="ECO:0000256" key="2">
    <source>
        <dbReference type="ARBA" id="ARBA00022448"/>
    </source>
</evidence>
<dbReference type="EMBL" id="CP011454">
    <property type="protein sequence ID" value="AMW05595.1"/>
    <property type="molecule type" value="Genomic_DNA"/>
</dbReference>
<reference evidence="6 7" key="2">
    <citation type="journal article" date="2016" name="Environ. Microbiol. Rep.">
        <title>Metagenomic evidence for the presence of phototrophic Gemmatimonadetes bacteria in diverse environments.</title>
        <authorList>
            <person name="Zeng Y."/>
            <person name="Baumbach J."/>
            <person name="Barbosa E.G."/>
            <person name="Azevedo V."/>
            <person name="Zhang C."/>
            <person name="Koblizek M."/>
        </authorList>
    </citation>
    <scope>NUCLEOTIDE SEQUENCE [LARGE SCALE GENOMIC DNA]</scope>
    <source>
        <strain evidence="6 7">AP64</strain>
    </source>
</reference>
<evidence type="ECO:0000313" key="7">
    <source>
        <dbReference type="Proteomes" id="UP000076404"/>
    </source>
</evidence>
<dbReference type="InterPro" id="IPR058792">
    <property type="entry name" value="Beta-barrel_RND_2"/>
</dbReference>
<dbReference type="Gene3D" id="2.40.50.100">
    <property type="match status" value="1"/>
</dbReference>
<feature type="domain" description="CusB-like beta-barrel" evidence="3">
    <location>
        <begin position="340"/>
        <end position="414"/>
    </location>
</feature>
<dbReference type="eggNOG" id="COG0845">
    <property type="taxonomic scope" value="Bacteria"/>
</dbReference>
<protein>
    <submittedName>
        <fullName evidence="6">Uncharacterized protein</fullName>
    </submittedName>
</protein>
<dbReference type="Pfam" id="PF25954">
    <property type="entry name" value="Beta-barrel_RND_2"/>
    <property type="match status" value="1"/>
</dbReference>
<dbReference type="KEGG" id="gph:GEMMAAP_13825"/>
<dbReference type="NCBIfam" id="TIGR01730">
    <property type="entry name" value="RND_mfp"/>
    <property type="match status" value="1"/>
</dbReference>
<evidence type="ECO:0000256" key="1">
    <source>
        <dbReference type="ARBA" id="ARBA00009477"/>
    </source>
</evidence>
<name>A0A143BLY8_9BACT</name>
<organism evidence="6 7">
    <name type="scientific">Gemmatimonas phototrophica</name>
    <dbReference type="NCBI Taxonomy" id="1379270"/>
    <lineage>
        <taxon>Bacteria</taxon>
        <taxon>Pseudomonadati</taxon>
        <taxon>Gemmatimonadota</taxon>
        <taxon>Gemmatimonadia</taxon>
        <taxon>Gemmatimonadales</taxon>
        <taxon>Gemmatimonadaceae</taxon>
        <taxon>Gemmatimonas</taxon>
    </lineage>
</organism>
<dbReference type="GO" id="GO:0016020">
    <property type="term" value="C:membrane"/>
    <property type="evidence" value="ECO:0007669"/>
    <property type="project" value="InterPro"/>
</dbReference>